<dbReference type="EMBL" id="UINC01000244">
    <property type="protein sequence ID" value="SUZ51896.1"/>
    <property type="molecule type" value="Genomic_DNA"/>
</dbReference>
<protein>
    <recommendedName>
        <fullName evidence="2">Proteinase inhibitor</fullName>
    </recommendedName>
</protein>
<accession>A0A381NBC7</accession>
<gene>
    <name evidence="1" type="ORF">METZ01_LOCUS4750</name>
</gene>
<dbReference type="AlphaFoldDB" id="A0A381NBC7"/>
<reference evidence="1" key="1">
    <citation type="submission" date="2018-05" db="EMBL/GenBank/DDBJ databases">
        <authorList>
            <person name="Lanie J.A."/>
            <person name="Ng W.-L."/>
            <person name="Kazmierczak K.M."/>
            <person name="Andrzejewski T.M."/>
            <person name="Davidsen T.M."/>
            <person name="Wayne K.J."/>
            <person name="Tettelin H."/>
            <person name="Glass J.I."/>
            <person name="Rusch D."/>
            <person name="Podicherti R."/>
            <person name="Tsui H.-C.T."/>
            <person name="Winkler M.E."/>
        </authorList>
    </citation>
    <scope>NUCLEOTIDE SEQUENCE</scope>
</reference>
<sequence>MPGMPHGKPAGVRCLHLSEDRRCKLYDRPERPNICMGFAPELAFCGTSFNDALDKFSVLELATRPVD</sequence>
<name>A0A381NBC7_9ZZZZ</name>
<organism evidence="1">
    <name type="scientific">marine metagenome</name>
    <dbReference type="NCBI Taxonomy" id="408172"/>
    <lineage>
        <taxon>unclassified sequences</taxon>
        <taxon>metagenomes</taxon>
        <taxon>ecological metagenomes</taxon>
    </lineage>
</organism>
<evidence type="ECO:0000313" key="1">
    <source>
        <dbReference type="EMBL" id="SUZ51896.1"/>
    </source>
</evidence>
<evidence type="ECO:0008006" key="2">
    <source>
        <dbReference type="Google" id="ProtNLM"/>
    </source>
</evidence>
<proteinExistence type="predicted"/>